<dbReference type="PROSITE" id="PS51755">
    <property type="entry name" value="OMPR_PHOB"/>
    <property type="match status" value="1"/>
</dbReference>
<dbReference type="InterPro" id="IPR036388">
    <property type="entry name" value="WH-like_DNA-bd_sf"/>
</dbReference>
<dbReference type="Pfam" id="PF00486">
    <property type="entry name" value="Trans_reg_C"/>
    <property type="match status" value="1"/>
</dbReference>
<dbReference type="Proteomes" id="UP000800303">
    <property type="component" value="Unassembled WGS sequence"/>
</dbReference>
<keyword evidence="7" id="KW-1185">Reference proteome</keyword>
<dbReference type="InterPro" id="IPR001867">
    <property type="entry name" value="OmpR/PhoB-type_DNA-bd"/>
</dbReference>
<keyword evidence="2 4" id="KW-0238">DNA-binding</keyword>
<evidence type="ECO:0000256" key="3">
    <source>
        <dbReference type="ARBA" id="ARBA00023163"/>
    </source>
</evidence>
<reference evidence="6 7" key="1">
    <citation type="submission" date="2020-01" db="EMBL/GenBank/DDBJ databases">
        <title>Polyphasic characterisation and genomic insights into a novel alkali tolerant bacterium VR-M41.</title>
        <authorList>
            <person name="Vemuluri V.R."/>
        </authorList>
    </citation>
    <scope>NUCLEOTIDE SEQUENCE [LARGE SCALE GENOMIC DNA]</scope>
    <source>
        <strain evidence="6 7">VR-M41</strain>
    </source>
</reference>
<dbReference type="InterPro" id="IPR016032">
    <property type="entry name" value="Sig_transdc_resp-reg_C-effctor"/>
</dbReference>
<evidence type="ECO:0000256" key="4">
    <source>
        <dbReference type="PROSITE-ProRule" id="PRU01091"/>
    </source>
</evidence>
<dbReference type="RefSeq" id="WP_166274908.1">
    <property type="nucleotide sequence ID" value="NZ_JAAFGS010000004.1"/>
</dbReference>
<proteinExistence type="predicted"/>
<dbReference type="EMBL" id="JAAFGS010000004">
    <property type="protein sequence ID" value="NGZ76263.1"/>
    <property type="molecule type" value="Genomic_DNA"/>
</dbReference>
<sequence>MSAITFDDSRFEAECGGIRLELLAKEYALLRFLYTHANLVFSREQLLDRVWPGEYPVDRTVDDHVYRLRKKLKAARGPKIETIRGVGYCLTLRPEAGGAAPSLRDPSVQEAMNGVFARYHRIGQGRAMLSLAEQRQQLGFELNAFYRLYIHFIKGDLGWFLDKEEAPMSERIYWLLLFDMFADTPQPKASLCERALRLNALHAEGHREMEILNIADLYAAEGRIEEAAATIERGRRAAAEQELEGFVVPIEISALYVSLLADDPSAAAEQSAKVAELLKAEPYLRELAGYRMLEGARMILTGREAEGSALLDEGLETFEQSGFVPHRLLSLLRTCGVLRRRMPGSEAERRCCCRLASEYANFGPAEHWPRLESTIEQYLNELERTKT</sequence>
<comment type="caution">
    <text evidence="6">The sequence shown here is derived from an EMBL/GenBank/DDBJ whole genome shotgun (WGS) entry which is preliminary data.</text>
</comment>
<name>A0ABX0F9M1_9BACL</name>
<accession>A0ABX0F9M1</accession>
<keyword evidence="3" id="KW-0804">Transcription</keyword>
<dbReference type="SUPFAM" id="SSF46894">
    <property type="entry name" value="C-terminal effector domain of the bipartite response regulators"/>
    <property type="match status" value="1"/>
</dbReference>
<evidence type="ECO:0000256" key="2">
    <source>
        <dbReference type="ARBA" id="ARBA00023125"/>
    </source>
</evidence>
<dbReference type="CDD" id="cd00383">
    <property type="entry name" value="trans_reg_C"/>
    <property type="match status" value="1"/>
</dbReference>
<keyword evidence="1" id="KW-0805">Transcription regulation</keyword>
<gene>
    <name evidence="6" type="ORF">GYN08_13115</name>
</gene>
<protein>
    <submittedName>
        <fullName evidence="6">Winged helix-turn-helix transcriptional regulator</fullName>
    </submittedName>
</protein>
<evidence type="ECO:0000259" key="5">
    <source>
        <dbReference type="PROSITE" id="PS51755"/>
    </source>
</evidence>
<dbReference type="Gene3D" id="1.10.10.10">
    <property type="entry name" value="Winged helix-like DNA-binding domain superfamily/Winged helix DNA-binding domain"/>
    <property type="match status" value="1"/>
</dbReference>
<dbReference type="SMART" id="SM00862">
    <property type="entry name" value="Trans_reg_C"/>
    <property type="match status" value="1"/>
</dbReference>
<evidence type="ECO:0000313" key="6">
    <source>
        <dbReference type="EMBL" id="NGZ76263.1"/>
    </source>
</evidence>
<evidence type="ECO:0000256" key="1">
    <source>
        <dbReference type="ARBA" id="ARBA00023015"/>
    </source>
</evidence>
<organism evidence="6 7">
    <name type="scientific">Saccharibacillus alkalitolerans</name>
    <dbReference type="NCBI Taxonomy" id="2705290"/>
    <lineage>
        <taxon>Bacteria</taxon>
        <taxon>Bacillati</taxon>
        <taxon>Bacillota</taxon>
        <taxon>Bacilli</taxon>
        <taxon>Bacillales</taxon>
        <taxon>Paenibacillaceae</taxon>
        <taxon>Saccharibacillus</taxon>
    </lineage>
</organism>
<feature type="DNA-binding region" description="OmpR/PhoB-type" evidence="4">
    <location>
        <begin position="1"/>
        <end position="92"/>
    </location>
</feature>
<feature type="domain" description="OmpR/PhoB-type" evidence="5">
    <location>
        <begin position="1"/>
        <end position="92"/>
    </location>
</feature>
<evidence type="ECO:0000313" key="7">
    <source>
        <dbReference type="Proteomes" id="UP000800303"/>
    </source>
</evidence>